<sequence length="377" mass="41479">MAITQTPGTTYSEVDTDPQANGTGAEIPIFIGISGNNNPTPGVQKFKKYEDARKTVSEHGIGTDVSTNPLLAALKDFFEEAKKVNSDDIGIPYVYVIDLGARGSEATISSAPWVNAMKLAKTVQNATMEIYVGFKSTDTAADYLGIMASANQKIEEYVKMCQPRIAYFTVEKATDTELKELTKNSNSNYIQNSRVALIEPGPFGKILARIATTRYSEEPGHYKFRSVKAGEFTERSKEEELELQNSGIIFGRDEKAGADIYPKICLGTSTAFAEDPDSRPKDALLHARRNVDQLIRDAYVTLYPQLKRNETEGYLSYSQADVDTLISNKKDAGEMKEGTYLDVAESDIDPYDLKITGEAVPINATYSIGINMYLGDV</sequence>
<dbReference type="EMBL" id="LWMU01000092">
    <property type="protein sequence ID" value="KZX11372.1"/>
    <property type="molecule type" value="Genomic_DNA"/>
</dbReference>
<evidence type="ECO:0000313" key="2">
    <source>
        <dbReference type="EMBL" id="KZX11372.1"/>
    </source>
</evidence>
<dbReference type="Proteomes" id="UP000077428">
    <property type="component" value="Unassembled WGS sequence"/>
</dbReference>
<comment type="caution">
    <text evidence="2">The sequence shown here is derived from an EMBL/GenBank/DDBJ whole genome shotgun (WGS) entry which is preliminary data.</text>
</comment>
<reference evidence="3" key="1">
    <citation type="journal article" date="2016" name="Genome Announc.">
        <title>Draft Genome Sequences of Methanobrevibacter curvatus DSM11111, Methanobrevibacter cuticularis DSM11139, Methanobrevibacter filiformis DSM11501, and Methanobrevibacter oralis DSM7256.</title>
        <authorList>
            <person name="Poehlein A."/>
            <person name="Seedorf H."/>
        </authorList>
    </citation>
    <scope>NUCLEOTIDE SEQUENCE [LARGE SCALE GENOMIC DNA]</scope>
    <source>
        <strain evidence="3">DSM 7256 / JCM 30027 / ZR</strain>
    </source>
</reference>
<dbReference type="AlphaFoldDB" id="A0A165ZZI1"/>
<protein>
    <recommendedName>
        <fullName evidence="4">Phage tail sheath protein</fullName>
    </recommendedName>
</protein>
<dbReference type="RefSeq" id="WP_042693438.1">
    <property type="nucleotide sequence ID" value="NZ_CABMAB010000022.1"/>
</dbReference>
<evidence type="ECO:0000313" key="3">
    <source>
        <dbReference type="Proteomes" id="UP000077428"/>
    </source>
</evidence>
<organism evidence="2 3">
    <name type="scientific">Methanobrevibacter oralis</name>
    <dbReference type="NCBI Taxonomy" id="66851"/>
    <lineage>
        <taxon>Archaea</taxon>
        <taxon>Methanobacteriati</taxon>
        <taxon>Methanobacteriota</taxon>
        <taxon>Methanomada group</taxon>
        <taxon>Methanobacteria</taxon>
        <taxon>Methanobacteriales</taxon>
        <taxon>Methanobacteriaceae</taxon>
        <taxon>Methanobrevibacter</taxon>
    </lineage>
</organism>
<gene>
    <name evidence="2" type="ORF">MBORA_16170</name>
</gene>
<accession>A0A165ZZI1</accession>
<evidence type="ECO:0000256" key="1">
    <source>
        <dbReference type="SAM" id="MobiDB-lite"/>
    </source>
</evidence>
<name>A0A165ZZI1_METOA</name>
<dbReference type="STRING" id="66851.MBORA_16170"/>
<feature type="region of interest" description="Disordered" evidence="1">
    <location>
        <begin position="1"/>
        <end position="21"/>
    </location>
</feature>
<dbReference type="PATRIC" id="fig|66851.6.peg.1757"/>
<proteinExistence type="predicted"/>
<keyword evidence="3" id="KW-1185">Reference proteome</keyword>
<evidence type="ECO:0008006" key="4">
    <source>
        <dbReference type="Google" id="ProtNLM"/>
    </source>
</evidence>